<reference evidence="6" key="1">
    <citation type="submission" date="2016-11" db="UniProtKB">
        <authorList>
            <consortium name="WormBaseParasite"/>
        </authorList>
    </citation>
    <scope>IDENTIFICATION</scope>
</reference>
<evidence type="ECO:0000256" key="2">
    <source>
        <dbReference type="SAM" id="Phobius"/>
    </source>
</evidence>
<organism evidence="4 6">
    <name type="scientific">Bursaphelenchus xylophilus</name>
    <name type="common">Pinewood nematode worm</name>
    <name type="synonym">Aphelenchoides xylophilus</name>
    <dbReference type="NCBI Taxonomy" id="6326"/>
    <lineage>
        <taxon>Eukaryota</taxon>
        <taxon>Metazoa</taxon>
        <taxon>Ecdysozoa</taxon>
        <taxon>Nematoda</taxon>
        <taxon>Chromadorea</taxon>
        <taxon>Rhabditida</taxon>
        <taxon>Tylenchina</taxon>
        <taxon>Tylenchomorpha</taxon>
        <taxon>Aphelenchoidea</taxon>
        <taxon>Aphelenchoididae</taxon>
        <taxon>Bursaphelenchus</taxon>
    </lineage>
</organism>
<dbReference type="EMBL" id="CAJFDI010000001">
    <property type="protein sequence ID" value="CAD5208736.1"/>
    <property type="molecule type" value="Genomic_DNA"/>
</dbReference>
<reference evidence="3" key="2">
    <citation type="submission" date="2020-09" db="EMBL/GenBank/DDBJ databases">
        <authorList>
            <person name="Kikuchi T."/>
        </authorList>
    </citation>
    <scope>NUCLEOTIDE SEQUENCE</scope>
    <source>
        <strain evidence="3">Ka4C1</strain>
    </source>
</reference>
<feature type="compositionally biased region" description="Basic and acidic residues" evidence="1">
    <location>
        <begin position="146"/>
        <end position="159"/>
    </location>
</feature>
<dbReference type="PANTHER" id="PTHR21592">
    <property type="entry name" value="CHROMOSOME UNDETERMINED SCAFFOLD_25, WHOLE GENOME SHOTGUN SEQUENCE"/>
    <property type="match status" value="1"/>
</dbReference>
<dbReference type="WBParaSite" id="BXY_0164200.1">
    <property type="protein sequence ID" value="BXY_0164200.1"/>
    <property type="gene ID" value="BXY_0164200"/>
</dbReference>
<proteinExistence type="predicted"/>
<keyword evidence="5" id="KW-1185">Reference proteome</keyword>
<dbReference type="AlphaFoldDB" id="A0A1I7RLQ7"/>
<feature type="region of interest" description="Disordered" evidence="1">
    <location>
        <begin position="281"/>
        <end position="368"/>
    </location>
</feature>
<feature type="region of interest" description="Disordered" evidence="1">
    <location>
        <begin position="146"/>
        <end position="174"/>
    </location>
</feature>
<dbReference type="Proteomes" id="UP000659654">
    <property type="component" value="Unassembled WGS sequence"/>
</dbReference>
<evidence type="ECO:0000313" key="3">
    <source>
        <dbReference type="EMBL" id="CAD5208736.1"/>
    </source>
</evidence>
<dbReference type="Proteomes" id="UP000095284">
    <property type="component" value="Unplaced"/>
</dbReference>
<feature type="compositionally biased region" description="Basic and acidic residues" evidence="1">
    <location>
        <begin position="281"/>
        <end position="305"/>
    </location>
</feature>
<dbReference type="OrthoDB" id="5863096at2759"/>
<evidence type="ECO:0000313" key="4">
    <source>
        <dbReference type="Proteomes" id="UP000095284"/>
    </source>
</evidence>
<accession>A0A1I7RLQ7</accession>
<dbReference type="Proteomes" id="UP000582659">
    <property type="component" value="Unassembled WGS sequence"/>
</dbReference>
<keyword evidence="2" id="KW-0472">Membrane</keyword>
<evidence type="ECO:0000313" key="5">
    <source>
        <dbReference type="Proteomes" id="UP000659654"/>
    </source>
</evidence>
<gene>
    <name evidence="3" type="ORF">BXYJ_LOCUS972</name>
</gene>
<feature type="compositionally biased region" description="Basic residues" evidence="1">
    <location>
        <begin position="357"/>
        <end position="368"/>
    </location>
</feature>
<feature type="transmembrane region" description="Helical" evidence="2">
    <location>
        <begin position="6"/>
        <end position="29"/>
    </location>
</feature>
<sequence length="368" mass="41310">MSDVIIIGVVGGSFLISLILNISAWFILWRVVDSYVRMKLWINKLNYGRQLLDVRTLPRLALRFSAGLAGFSMKDLEDERDTEFKRFTLREFAFLGGSTEVDKFLRESLTLFEAPKAQVDVCSNFNCIGGGGPKAQANKEEIKSAIEPEANKKGGDDVKSAVAPAPEEEKKVADPFKRPEKMGKAEAKDPQYQTLMGLHNDVFDTKPTGIGIKAPEHKGKVDAKDPQYQTLAGLMNDDLFAPKGGAKKKFKAPGDVKVADGKDPQYMTLAGMNNDEAFKKEEKEAKEEKKKFKAPTDVKVADGKDPQYMTLAGMNNDDAFKKEENKDEKKDKKDEKDKDKKDEKEKDKKEGKEKEKSKRSKRSQKEKK</sequence>
<feature type="compositionally biased region" description="Basic and acidic residues" evidence="1">
    <location>
        <begin position="318"/>
        <end position="356"/>
    </location>
</feature>
<dbReference type="eggNOG" id="ENOG502STKY">
    <property type="taxonomic scope" value="Eukaryota"/>
</dbReference>
<evidence type="ECO:0000256" key="1">
    <source>
        <dbReference type="SAM" id="MobiDB-lite"/>
    </source>
</evidence>
<dbReference type="Pfam" id="PF03057">
    <property type="entry name" value="DUF236"/>
    <property type="match status" value="4"/>
</dbReference>
<dbReference type="InterPro" id="IPR004296">
    <property type="entry name" value="DUF236"/>
</dbReference>
<protein>
    <submittedName>
        <fullName evidence="3">(pine wood nematode) hypothetical protein</fullName>
    </submittedName>
</protein>
<keyword evidence="2" id="KW-1133">Transmembrane helix</keyword>
<dbReference type="PANTHER" id="PTHR21592:SF32">
    <property type="entry name" value="CHROMOSOME UNDETERMINED SCAFFOLD_25, WHOLE GENOME SHOTGUN SEQUENCE"/>
    <property type="match status" value="1"/>
</dbReference>
<dbReference type="EMBL" id="CAJFCV020000001">
    <property type="protein sequence ID" value="CAG9082691.1"/>
    <property type="molecule type" value="Genomic_DNA"/>
</dbReference>
<keyword evidence="2" id="KW-0812">Transmembrane</keyword>
<name>A0A1I7RLQ7_BURXY</name>
<evidence type="ECO:0000313" key="6">
    <source>
        <dbReference type="WBParaSite" id="BXY_0164200.1"/>
    </source>
</evidence>